<feature type="domain" description="MoeA N-terminal and linker" evidence="7">
    <location>
        <begin position="2"/>
        <end position="78"/>
    </location>
</feature>
<comment type="pathway">
    <text evidence="5">Cofactor biosynthesis; molybdopterin biosynthesis.</text>
</comment>
<evidence type="ECO:0000256" key="2">
    <source>
        <dbReference type="ARBA" id="ARBA00010763"/>
    </source>
</evidence>
<dbReference type="Gene3D" id="2.170.190.11">
    <property type="entry name" value="Molybdopterin biosynthesis moea protein, domain 3"/>
    <property type="match status" value="1"/>
</dbReference>
<evidence type="ECO:0000256" key="5">
    <source>
        <dbReference type="RuleBase" id="RU365090"/>
    </source>
</evidence>
<dbReference type="InterPro" id="IPR038987">
    <property type="entry name" value="MoeA-like"/>
</dbReference>
<evidence type="ECO:0000313" key="9">
    <source>
        <dbReference type="Proteomes" id="UP001596956"/>
    </source>
</evidence>
<comment type="catalytic activity">
    <reaction evidence="4">
        <text>adenylyl-molybdopterin + molybdate = Mo-molybdopterin + AMP + H(+)</text>
        <dbReference type="Rhea" id="RHEA:35047"/>
        <dbReference type="ChEBI" id="CHEBI:15378"/>
        <dbReference type="ChEBI" id="CHEBI:36264"/>
        <dbReference type="ChEBI" id="CHEBI:62727"/>
        <dbReference type="ChEBI" id="CHEBI:71302"/>
        <dbReference type="ChEBI" id="CHEBI:456215"/>
        <dbReference type="EC" id="2.10.1.1"/>
    </reaction>
</comment>
<name>A0ABW3BMY2_9ACTN</name>
<comment type="cofactor">
    <cofactor evidence="5">
        <name>Mg(2+)</name>
        <dbReference type="ChEBI" id="CHEBI:18420"/>
    </cofactor>
</comment>
<keyword evidence="9" id="KW-1185">Reference proteome</keyword>
<evidence type="ECO:0000256" key="1">
    <source>
        <dbReference type="ARBA" id="ARBA00002901"/>
    </source>
</evidence>
<dbReference type="Proteomes" id="UP001596956">
    <property type="component" value="Unassembled WGS sequence"/>
</dbReference>
<gene>
    <name evidence="8" type="ORF">ACFQZU_24065</name>
</gene>
<evidence type="ECO:0000256" key="3">
    <source>
        <dbReference type="ARBA" id="ARBA00022505"/>
    </source>
</evidence>
<proteinExistence type="inferred from homology"/>
<reference evidence="9" key="1">
    <citation type="journal article" date="2019" name="Int. J. Syst. Evol. Microbiol.">
        <title>The Global Catalogue of Microorganisms (GCM) 10K type strain sequencing project: providing services to taxonomists for standard genome sequencing and annotation.</title>
        <authorList>
            <consortium name="The Broad Institute Genomics Platform"/>
            <consortium name="The Broad Institute Genome Sequencing Center for Infectious Disease"/>
            <person name="Wu L."/>
            <person name="Ma J."/>
        </authorList>
    </citation>
    <scope>NUCLEOTIDE SEQUENCE [LARGE SCALE GENOMIC DNA]</scope>
    <source>
        <strain evidence="9">CCUG 63369</strain>
    </source>
</reference>
<dbReference type="EMBL" id="JBHTHR010001601">
    <property type="protein sequence ID" value="MFD0804372.1"/>
    <property type="molecule type" value="Genomic_DNA"/>
</dbReference>
<keyword evidence="3 5" id="KW-0500">Molybdenum</keyword>
<dbReference type="PANTHER" id="PTHR10192">
    <property type="entry name" value="MOLYBDOPTERIN BIOSYNTHESIS PROTEIN"/>
    <property type="match status" value="1"/>
</dbReference>
<dbReference type="PANTHER" id="PTHR10192:SF5">
    <property type="entry name" value="GEPHYRIN"/>
    <property type="match status" value="1"/>
</dbReference>
<dbReference type="Gene3D" id="3.90.105.10">
    <property type="entry name" value="Molybdopterin biosynthesis moea protein, domain 2"/>
    <property type="match status" value="1"/>
</dbReference>
<keyword evidence="5" id="KW-0460">Magnesium</keyword>
<dbReference type="EC" id="2.10.1.1" evidence="5"/>
<keyword evidence="5" id="KW-0501">Molybdenum cofactor biosynthesis</keyword>
<dbReference type="InterPro" id="IPR036425">
    <property type="entry name" value="MoaB/Mog-like_dom_sf"/>
</dbReference>
<dbReference type="Pfam" id="PF00994">
    <property type="entry name" value="MoCF_biosynth"/>
    <property type="match status" value="1"/>
</dbReference>
<dbReference type="SUPFAM" id="SSF63882">
    <property type="entry name" value="MoeA N-terminal region -like"/>
    <property type="match status" value="1"/>
</dbReference>
<feature type="non-terminal residue" evidence="8">
    <location>
        <position position="187"/>
    </location>
</feature>
<comment type="caution">
    <text evidence="8">The sequence shown here is derived from an EMBL/GenBank/DDBJ whole genome shotgun (WGS) entry which is preliminary data.</text>
</comment>
<keyword evidence="5" id="KW-0479">Metal-binding</keyword>
<sequence length="187" mass="18256">PGQAVEIATGAQVPAGADAVLPYEQATVSSAGGGRVLGEIAVGKHVRRAGEDTFAGDTVVPAGTTVTPAVIGLAASLGHDTLLVRRPRVAVLVTGDEIAVSGRPGSGRVRDAIGPMLPGIAASAGAEPAGEPQFLPDALEPMAAALRAAQHDGTDVVVVCGASSKGPADHLRAALAEVGATVVVAGV</sequence>
<protein>
    <recommendedName>
        <fullName evidence="5">Molybdopterin molybdenumtransferase</fullName>
        <ecNumber evidence="5">2.10.1.1</ecNumber>
    </recommendedName>
</protein>
<feature type="non-terminal residue" evidence="8">
    <location>
        <position position="1"/>
    </location>
</feature>
<dbReference type="Pfam" id="PF03453">
    <property type="entry name" value="MoeA_N"/>
    <property type="match status" value="1"/>
</dbReference>
<accession>A0ABW3BMY2</accession>
<dbReference type="InterPro" id="IPR005110">
    <property type="entry name" value="MoeA_linker/N"/>
</dbReference>
<organism evidence="8 9">
    <name type="scientific">Streptomonospora algeriensis</name>
    <dbReference type="NCBI Taxonomy" id="995084"/>
    <lineage>
        <taxon>Bacteria</taxon>
        <taxon>Bacillati</taxon>
        <taxon>Actinomycetota</taxon>
        <taxon>Actinomycetes</taxon>
        <taxon>Streptosporangiales</taxon>
        <taxon>Nocardiopsidaceae</taxon>
        <taxon>Streptomonospora</taxon>
    </lineage>
</organism>
<evidence type="ECO:0000313" key="8">
    <source>
        <dbReference type="EMBL" id="MFD0804372.1"/>
    </source>
</evidence>
<dbReference type="InterPro" id="IPR036135">
    <property type="entry name" value="MoeA_linker/N_sf"/>
</dbReference>
<dbReference type="InterPro" id="IPR001453">
    <property type="entry name" value="MoaB/Mog_dom"/>
</dbReference>
<dbReference type="Gene3D" id="3.40.980.10">
    <property type="entry name" value="MoaB/Mog-like domain"/>
    <property type="match status" value="1"/>
</dbReference>
<dbReference type="SUPFAM" id="SSF53218">
    <property type="entry name" value="Molybdenum cofactor biosynthesis proteins"/>
    <property type="match status" value="1"/>
</dbReference>
<keyword evidence="5" id="KW-0808">Transferase</keyword>
<feature type="domain" description="MoaB/Mog" evidence="6">
    <location>
        <begin position="90"/>
        <end position="181"/>
    </location>
</feature>
<evidence type="ECO:0000256" key="4">
    <source>
        <dbReference type="ARBA" id="ARBA00047317"/>
    </source>
</evidence>
<evidence type="ECO:0000259" key="7">
    <source>
        <dbReference type="Pfam" id="PF03453"/>
    </source>
</evidence>
<comment type="similarity">
    <text evidence="2 5">Belongs to the MoeA family.</text>
</comment>
<comment type="function">
    <text evidence="1 5">Catalyzes the insertion of molybdate into adenylated molybdopterin with the concomitant release of AMP.</text>
</comment>
<evidence type="ECO:0000259" key="6">
    <source>
        <dbReference type="Pfam" id="PF00994"/>
    </source>
</evidence>